<accession>A0A6S6TE59</accession>
<name>A0A6S6TE59_9GAMM</name>
<organism evidence="3">
    <name type="scientific">uncultured Thiotrichaceae bacterium</name>
    <dbReference type="NCBI Taxonomy" id="298394"/>
    <lineage>
        <taxon>Bacteria</taxon>
        <taxon>Pseudomonadati</taxon>
        <taxon>Pseudomonadota</taxon>
        <taxon>Gammaproteobacteria</taxon>
        <taxon>Thiotrichales</taxon>
        <taxon>Thiotrichaceae</taxon>
        <taxon>environmental samples</taxon>
    </lineage>
</organism>
<evidence type="ECO:0000256" key="1">
    <source>
        <dbReference type="SAM" id="MobiDB-lite"/>
    </source>
</evidence>
<dbReference type="Pfam" id="PF13091">
    <property type="entry name" value="PLDc_2"/>
    <property type="match status" value="1"/>
</dbReference>
<dbReference type="EMBL" id="CACVAT010000324">
    <property type="protein sequence ID" value="CAA6819142.1"/>
    <property type="molecule type" value="Genomic_DNA"/>
</dbReference>
<dbReference type="InterPro" id="IPR025202">
    <property type="entry name" value="PLD-like_dom"/>
</dbReference>
<proteinExistence type="predicted"/>
<evidence type="ECO:0000259" key="2">
    <source>
        <dbReference type="Pfam" id="PF13091"/>
    </source>
</evidence>
<dbReference type="SUPFAM" id="SSF56024">
    <property type="entry name" value="Phospholipase D/nuclease"/>
    <property type="match status" value="1"/>
</dbReference>
<sequence length="252" mass="28692">MVSQQREVSAPESNSPNASMTKYTVARREKLSLQTIGRKRLLKNSVARVAAAKRDREVRAEAKRLGQYWFEAGQRNEAAKIIRSLISSAQRQVIIADPYFGALQVFQFLFAVTMSDIKTTILTSRLAFESTDKEYEDILSDKTLSQRLQILDRSVRKFKDMGNQNCEVKVIPGKQPKLHDRFLIIDESVWLVGSSLNAIGNRSSMMIKLPDPKPVIFSLNEMLLDSVSYEKQYHIFYDENTKNMSEASDDSA</sequence>
<dbReference type="NCBIfam" id="NF040700">
    <property type="entry name" value="VPA1262_N_dom"/>
    <property type="match status" value="1"/>
</dbReference>
<evidence type="ECO:0000313" key="3">
    <source>
        <dbReference type="EMBL" id="CAA6819142.1"/>
    </source>
</evidence>
<dbReference type="Gene3D" id="3.30.870.10">
    <property type="entry name" value="Endonuclease Chain A"/>
    <property type="match status" value="1"/>
</dbReference>
<dbReference type="AlphaFoldDB" id="A0A6S6TE59"/>
<feature type="domain" description="Phospholipase D-like" evidence="2">
    <location>
        <begin position="83"/>
        <end position="195"/>
    </location>
</feature>
<protein>
    <recommendedName>
        <fullName evidence="2">Phospholipase D-like domain-containing protein</fullName>
    </recommendedName>
</protein>
<feature type="region of interest" description="Disordered" evidence="1">
    <location>
        <begin position="1"/>
        <end position="20"/>
    </location>
</feature>
<reference evidence="3" key="1">
    <citation type="submission" date="2020-01" db="EMBL/GenBank/DDBJ databases">
        <authorList>
            <person name="Meier V. D."/>
            <person name="Meier V D."/>
        </authorList>
    </citation>
    <scope>NUCLEOTIDE SEQUENCE</scope>
    <source>
        <strain evidence="3">HLG_WM_MAG_09</strain>
    </source>
</reference>
<gene>
    <name evidence="3" type="ORF">HELGO_WM97358</name>
</gene>